<keyword evidence="3" id="KW-0472">Membrane</keyword>
<keyword evidence="4" id="KW-0808">Transferase</keyword>
<dbReference type="GO" id="GO:0016757">
    <property type="term" value="F:glycosyltransferase activity"/>
    <property type="evidence" value="ECO:0007669"/>
    <property type="project" value="TreeGrafter"/>
</dbReference>
<evidence type="ECO:0000256" key="3">
    <source>
        <dbReference type="ARBA" id="ARBA00022989"/>
    </source>
</evidence>
<accession>A0A7S9LVH2</accession>
<keyword evidence="3" id="KW-1133">Transmembrane helix</keyword>
<comment type="subcellular location">
    <subcellularLocation>
        <location evidence="1">Membrane</location>
        <topology evidence="1">Single-pass membrane protein</topology>
    </subcellularLocation>
</comment>
<evidence type="ECO:0000313" key="4">
    <source>
        <dbReference type="EMBL" id="QPH55931.1"/>
    </source>
</evidence>
<dbReference type="Proteomes" id="UP000594800">
    <property type="component" value="Chromosome"/>
</dbReference>
<evidence type="ECO:0000256" key="2">
    <source>
        <dbReference type="ARBA" id="ARBA00022692"/>
    </source>
</evidence>
<dbReference type="PANTHER" id="PTHR21461">
    <property type="entry name" value="GLYCOSYLTRANSFERASE FAMILY 92 PROTEIN"/>
    <property type="match status" value="1"/>
</dbReference>
<dbReference type="EMBL" id="CP064942">
    <property type="protein sequence ID" value="QPH55931.1"/>
    <property type="molecule type" value="Genomic_DNA"/>
</dbReference>
<keyword evidence="2" id="KW-0812">Transmembrane</keyword>
<name>A0A7S9LVH2_9RHOB</name>
<evidence type="ECO:0000256" key="1">
    <source>
        <dbReference type="ARBA" id="ARBA00004167"/>
    </source>
</evidence>
<keyword evidence="5" id="KW-1185">Reference proteome</keyword>
<organism evidence="4 5">
    <name type="scientific">Pontivivens ytuae</name>
    <dbReference type="NCBI Taxonomy" id="2789856"/>
    <lineage>
        <taxon>Bacteria</taxon>
        <taxon>Pseudomonadati</taxon>
        <taxon>Pseudomonadota</taxon>
        <taxon>Alphaproteobacteria</taxon>
        <taxon>Rhodobacterales</taxon>
        <taxon>Paracoccaceae</taxon>
        <taxon>Pontivivens</taxon>
    </lineage>
</organism>
<dbReference type="AlphaFoldDB" id="A0A7S9LVH2"/>
<dbReference type="GO" id="GO:0005737">
    <property type="term" value="C:cytoplasm"/>
    <property type="evidence" value="ECO:0007669"/>
    <property type="project" value="TreeGrafter"/>
</dbReference>
<protein>
    <submittedName>
        <fullName evidence="4">Glycosyltransferase family 2 protein</fullName>
    </submittedName>
</protein>
<dbReference type="RefSeq" id="WP_196105193.1">
    <property type="nucleotide sequence ID" value="NZ_CP064942.1"/>
</dbReference>
<dbReference type="Pfam" id="PF13704">
    <property type="entry name" value="Glyco_tranf_2_4"/>
    <property type="match status" value="1"/>
</dbReference>
<gene>
    <name evidence="4" type="ORF">I0K15_09475</name>
</gene>
<reference evidence="4 5" key="1">
    <citation type="submission" date="2020-11" db="EMBL/GenBank/DDBJ databases">
        <title>Description of Pontivivens ytuae sp. nov. isolated from deep sea sediment of Mariana Trench.</title>
        <authorList>
            <person name="Wang Z."/>
            <person name="Sun Q.-L."/>
            <person name="Xu X.-D."/>
            <person name="Tang Y.-Z."/>
            <person name="Zhang J."/>
        </authorList>
    </citation>
    <scope>NUCLEOTIDE SEQUENCE [LARGE SCALE GENOMIC DNA]</scope>
    <source>
        <strain evidence="4 5">MT2928</strain>
    </source>
</reference>
<sequence length="405" mass="45518">MTSTTARGPLVISTMKNEAPYILEWVAYHRVIGFTDFLIYTNDCEDGTTELLDRLTELGIVQHERNKVLRRGPHKSALKYAQSHPLTLSAEWILISDVDEFLDIRVGDGSVGALIDSMSDDTDAISITWRLFSHDGQVAFVDRPVIAQFTDAERDLEDGGFPDRFVKTLFRASDRIERFGLHRPIVTADEVDDFVSRHPDGTIFDGDARDAKAKTHFAYTAAQMNHYAVRSVDSYLVKRDRGRANHTKQILGADYWQKMCRGGQRDTSIQRHLPAIEAEITALRADDEVARLHDAAVEWHRSKIEELEQHPEFAALKREILALSEGGDHLRTRDTAPMTIRTATVAADGPADPPQRTHPDPAKRLRRLAAEMRSLIDHVQPSEAAQAAHANLDVIERGLFGKTSR</sequence>
<dbReference type="PANTHER" id="PTHR21461:SF69">
    <property type="entry name" value="GLYCOSYLTRANSFERASE FAMILY 92 PROTEIN"/>
    <property type="match status" value="1"/>
</dbReference>
<proteinExistence type="predicted"/>
<dbReference type="GO" id="GO:0016020">
    <property type="term" value="C:membrane"/>
    <property type="evidence" value="ECO:0007669"/>
    <property type="project" value="UniProtKB-SubCell"/>
</dbReference>
<evidence type="ECO:0000313" key="5">
    <source>
        <dbReference type="Proteomes" id="UP000594800"/>
    </source>
</evidence>
<dbReference type="KEGG" id="poz:I0K15_09475"/>